<dbReference type="Pfam" id="PF03009">
    <property type="entry name" value="GDPD"/>
    <property type="match status" value="1"/>
</dbReference>
<comment type="caution">
    <text evidence="2">The sequence shown here is derived from an EMBL/GenBank/DDBJ whole genome shotgun (WGS) entry which is preliminary data.</text>
</comment>
<dbReference type="AlphaFoldDB" id="A0A0B0IFZ1"/>
<protein>
    <submittedName>
        <fullName evidence="2">Glycerophosphodiester phosphodiesterase</fullName>
    </submittedName>
</protein>
<dbReference type="OrthoDB" id="384721at2"/>
<evidence type="ECO:0000259" key="1">
    <source>
        <dbReference type="PROSITE" id="PS51704"/>
    </source>
</evidence>
<proteinExistence type="predicted"/>
<feature type="domain" description="GP-PDE" evidence="1">
    <location>
        <begin position="1"/>
        <end position="239"/>
    </location>
</feature>
<evidence type="ECO:0000313" key="2">
    <source>
        <dbReference type="EMBL" id="KHF38591.1"/>
    </source>
</evidence>
<dbReference type="EMBL" id="JRJU01000035">
    <property type="protein sequence ID" value="KHF38591.1"/>
    <property type="molecule type" value="Genomic_DNA"/>
</dbReference>
<dbReference type="GO" id="GO:0006629">
    <property type="term" value="P:lipid metabolic process"/>
    <property type="evidence" value="ECO:0007669"/>
    <property type="project" value="InterPro"/>
</dbReference>
<dbReference type="RefSeq" id="WP_034632339.1">
    <property type="nucleotide sequence ID" value="NZ_JRJU01000035.1"/>
</dbReference>
<organism evidence="2 3">
    <name type="scientific">Halalkalibacter okhensis</name>
    <dbReference type="NCBI Taxonomy" id="333138"/>
    <lineage>
        <taxon>Bacteria</taxon>
        <taxon>Bacillati</taxon>
        <taxon>Bacillota</taxon>
        <taxon>Bacilli</taxon>
        <taxon>Bacillales</taxon>
        <taxon>Bacillaceae</taxon>
        <taxon>Halalkalibacter</taxon>
    </lineage>
</organism>
<dbReference type="PANTHER" id="PTHR46211">
    <property type="entry name" value="GLYCEROPHOSPHORYL DIESTER PHOSPHODIESTERASE"/>
    <property type="match status" value="1"/>
</dbReference>
<dbReference type="STRING" id="333138.LQ50_20355"/>
<dbReference type="PANTHER" id="PTHR46211:SF1">
    <property type="entry name" value="GLYCEROPHOSPHODIESTER PHOSPHODIESTERASE, CYTOPLASMIC"/>
    <property type="match status" value="1"/>
</dbReference>
<dbReference type="Proteomes" id="UP000030832">
    <property type="component" value="Unassembled WGS sequence"/>
</dbReference>
<dbReference type="InterPro" id="IPR030395">
    <property type="entry name" value="GP_PDE_dom"/>
</dbReference>
<gene>
    <name evidence="2" type="ORF">LQ50_20355</name>
</gene>
<evidence type="ECO:0000313" key="3">
    <source>
        <dbReference type="Proteomes" id="UP000030832"/>
    </source>
</evidence>
<keyword evidence="3" id="KW-1185">Reference proteome</keyword>
<dbReference type="InterPro" id="IPR017946">
    <property type="entry name" value="PLC-like_Pdiesterase_TIM-brl"/>
</dbReference>
<dbReference type="SUPFAM" id="SSF51695">
    <property type="entry name" value="PLC-like phosphodiesterases"/>
    <property type="match status" value="1"/>
</dbReference>
<dbReference type="Gene3D" id="3.20.20.190">
    <property type="entry name" value="Phosphatidylinositol (PI) phosphodiesterase"/>
    <property type="match status" value="1"/>
</dbReference>
<dbReference type="eggNOG" id="COG0584">
    <property type="taxonomic scope" value="Bacteria"/>
</dbReference>
<sequence>MKCIAHRGWSSKAPENTLAAFRLAMEETWIYGVELDVHLTKDGVPVVIHDHTLERTTNGNGFIKESMYEELRKLDAGSWFHSSFAEEKIPSLEEVFQLFKPTSCQIVVELKQTGDFYLGLEKAVIELIEKYNMYSQVLVASFDHESVRMVKELDRHVETGFIVLGQPTMLIDQLNFTGATSVSMHYAYLTKALVSTLLENGVRVGAWTVDDAKVMETLKDYSPHMHITTNKPEQFLKVSVASS</sequence>
<reference evidence="2 3" key="1">
    <citation type="submission" date="2014-09" db="EMBL/GenBank/DDBJ databases">
        <title>Genome sequencing and annotation of Bacillus Okhensis strain Kh10-101T.</title>
        <authorList>
            <person name="Prakash J.S."/>
        </authorList>
    </citation>
    <scope>NUCLEOTIDE SEQUENCE [LARGE SCALE GENOMIC DNA]</scope>
    <source>
        <strain evidence="3">Kh10-101T</strain>
    </source>
</reference>
<dbReference type="GO" id="GO:0008081">
    <property type="term" value="F:phosphoric diester hydrolase activity"/>
    <property type="evidence" value="ECO:0007669"/>
    <property type="project" value="InterPro"/>
</dbReference>
<dbReference type="PROSITE" id="PS51704">
    <property type="entry name" value="GP_PDE"/>
    <property type="match status" value="1"/>
</dbReference>
<name>A0A0B0IFZ1_9BACI</name>
<accession>A0A0B0IFZ1</accession>